<evidence type="ECO:0000313" key="13">
    <source>
        <dbReference type="Proteomes" id="UP000664288"/>
    </source>
</evidence>
<dbReference type="InterPro" id="IPR003594">
    <property type="entry name" value="HATPase_dom"/>
</dbReference>
<keyword evidence="9" id="KW-0472">Membrane</keyword>
<organism evidence="12 13">
    <name type="scientific">Jiella sonneratiae</name>
    <dbReference type="NCBI Taxonomy" id="2816856"/>
    <lineage>
        <taxon>Bacteria</taxon>
        <taxon>Pseudomonadati</taxon>
        <taxon>Pseudomonadota</taxon>
        <taxon>Alphaproteobacteria</taxon>
        <taxon>Hyphomicrobiales</taxon>
        <taxon>Aurantimonadaceae</taxon>
        <taxon>Jiella</taxon>
    </lineage>
</organism>
<dbReference type="Proteomes" id="UP000664288">
    <property type="component" value="Unassembled WGS sequence"/>
</dbReference>
<dbReference type="InterPro" id="IPR003661">
    <property type="entry name" value="HisK_dim/P_dom"/>
</dbReference>
<feature type="compositionally biased region" description="Low complexity" evidence="8">
    <location>
        <begin position="797"/>
        <end position="810"/>
    </location>
</feature>
<dbReference type="RefSeq" id="WP_207350956.1">
    <property type="nucleotide sequence ID" value="NZ_JAFMPY010000010.1"/>
</dbReference>
<evidence type="ECO:0000256" key="3">
    <source>
        <dbReference type="ARBA" id="ARBA00012438"/>
    </source>
</evidence>
<dbReference type="EC" id="2.7.13.3" evidence="3"/>
<evidence type="ECO:0000313" key="12">
    <source>
        <dbReference type="EMBL" id="MBO0904317.1"/>
    </source>
</evidence>
<keyword evidence="13" id="KW-1185">Reference proteome</keyword>
<comment type="caution">
    <text evidence="12">The sequence shown here is derived from an EMBL/GenBank/DDBJ whole genome shotgun (WGS) entry which is preliminary data.</text>
</comment>
<protein>
    <recommendedName>
        <fullName evidence="3">histidine kinase</fullName>
        <ecNumber evidence="3">2.7.13.3</ecNumber>
    </recommendedName>
</protein>
<evidence type="ECO:0000256" key="5">
    <source>
        <dbReference type="ARBA" id="ARBA00022679"/>
    </source>
</evidence>
<dbReference type="PANTHER" id="PTHR43065:SF47">
    <property type="match status" value="1"/>
</dbReference>
<dbReference type="SUPFAM" id="SSF47384">
    <property type="entry name" value="Homodimeric domain of signal transducing histidine kinase"/>
    <property type="match status" value="1"/>
</dbReference>
<keyword evidence="4" id="KW-0597">Phosphoprotein</keyword>
<reference evidence="12 13" key="1">
    <citation type="submission" date="2021-03" db="EMBL/GenBank/DDBJ databases">
        <title>Whole genome sequence of Jiella sp. MQZ13P-4.</title>
        <authorList>
            <person name="Tuo L."/>
        </authorList>
    </citation>
    <scope>NUCLEOTIDE SEQUENCE [LARGE SCALE GENOMIC DNA]</scope>
    <source>
        <strain evidence="12 13">MQZ13P-4</strain>
    </source>
</reference>
<dbReference type="SMART" id="SM00304">
    <property type="entry name" value="HAMP"/>
    <property type="match status" value="1"/>
</dbReference>
<feature type="coiled-coil region" evidence="7">
    <location>
        <begin position="523"/>
        <end position="550"/>
    </location>
</feature>
<feature type="domain" description="Histidine kinase" evidence="10">
    <location>
        <begin position="562"/>
        <end position="794"/>
    </location>
</feature>
<dbReference type="PANTHER" id="PTHR43065">
    <property type="entry name" value="SENSOR HISTIDINE KINASE"/>
    <property type="match status" value="1"/>
</dbReference>
<dbReference type="InterPro" id="IPR003660">
    <property type="entry name" value="HAMP_dom"/>
</dbReference>
<dbReference type="PRINTS" id="PR00344">
    <property type="entry name" value="BCTRLSENSOR"/>
</dbReference>
<name>A0ABS3J3S6_9HYPH</name>
<comment type="catalytic activity">
    <reaction evidence="1">
        <text>ATP + protein L-histidine = ADP + protein N-phospho-L-histidine.</text>
        <dbReference type="EC" id="2.7.13.3"/>
    </reaction>
</comment>
<dbReference type="Gene3D" id="3.30.565.10">
    <property type="entry name" value="Histidine kinase-like ATPase, C-terminal domain"/>
    <property type="match status" value="1"/>
</dbReference>
<feature type="region of interest" description="Disordered" evidence="8">
    <location>
        <begin position="797"/>
        <end position="828"/>
    </location>
</feature>
<feature type="transmembrane region" description="Helical" evidence="9">
    <location>
        <begin position="450"/>
        <end position="470"/>
    </location>
</feature>
<evidence type="ECO:0000259" key="11">
    <source>
        <dbReference type="PROSITE" id="PS50885"/>
    </source>
</evidence>
<evidence type="ECO:0000256" key="1">
    <source>
        <dbReference type="ARBA" id="ARBA00000085"/>
    </source>
</evidence>
<feature type="transmembrane region" description="Helical" evidence="9">
    <location>
        <begin position="35"/>
        <end position="57"/>
    </location>
</feature>
<dbReference type="InterPro" id="IPR005467">
    <property type="entry name" value="His_kinase_dom"/>
</dbReference>
<evidence type="ECO:0000256" key="9">
    <source>
        <dbReference type="SAM" id="Phobius"/>
    </source>
</evidence>
<keyword evidence="9" id="KW-1133">Transmembrane helix</keyword>
<keyword evidence="5" id="KW-0808">Transferase</keyword>
<dbReference type="PROSITE" id="PS50109">
    <property type="entry name" value="HIS_KIN"/>
    <property type="match status" value="1"/>
</dbReference>
<dbReference type="Gene3D" id="6.10.340.10">
    <property type="match status" value="1"/>
</dbReference>
<dbReference type="PROSITE" id="PS50885">
    <property type="entry name" value="HAMP"/>
    <property type="match status" value="1"/>
</dbReference>
<dbReference type="InterPro" id="IPR036097">
    <property type="entry name" value="HisK_dim/P_sf"/>
</dbReference>
<evidence type="ECO:0000256" key="6">
    <source>
        <dbReference type="ARBA" id="ARBA00022777"/>
    </source>
</evidence>
<dbReference type="SUPFAM" id="SSF158472">
    <property type="entry name" value="HAMP domain-like"/>
    <property type="match status" value="1"/>
</dbReference>
<evidence type="ECO:0000259" key="10">
    <source>
        <dbReference type="PROSITE" id="PS50109"/>
    </source>
</evidence>
<evidence type="ECO:0000256" key="4">
    <source>
        <dbReference type="ARBA" id="ARBA00022553"/>
    </source>
</evidence>
<evidence type="ECO:0000256" key="8">
    <source>
        <dbReference type="SAM" id="MobiDB-lite"/>
    </source>
</evidence>
<proteinExistence type="predicted"/>
<dbReference type="InterPro" id="IPR004358">
    <property type="entry name" value="Sig_transdc_His_kin-like_C"/>
</dbReference>
<comment type="subcellular location">
    <subcellularLocation>
        <location evidence="2">Membrane</location>
    </subcellularLocation>
</comment>
<dbReference type="SMART" id="SM00387">
    <property type="entry name" value="HATPase_c"/>
    <property type="match status" value="1"/>
</dbReference>
<dbReference type="EMBL" id="JAFMPY010000010">
    <property type="protein sequence ID" value="MBO0904317.1"/>
    <property type="molecule type" value="Genomic_DNA"/>
</dbReference>
<keyword evidence="7" id="KW-0175">Coiled coil</keyword>
<dbReference type="Pfam" id="PF02518">
    <property type="entry name" value="HATPase_c"/>
    <property type="match status" value="1"/>
</dbReference>
<dbReference type="InterPro" id="IPR036890">
    <property type="entry name" value="HATPase_C_sf"/>
</dbReference>
<dbReference type="CDD" id="cd00082">
    <property type="entry name" value="HisKA"/>
    <property type="match status" value="1"/>
</dbReference>
<sequence length="828" mass="87397">MDALTARVAPLPAAIDIALSGKAGGIFRLTITRRVFLVGAIPIVFAVILGVVSMLLFDRADGARRDALIVSTAFRNVVLAMGARDDYLDAAPASRSTHLGAFMANIGAATTGLAEIGAETDDPDNADAISATIGALERFRRAMGELEIAVDANDQRARSMEARLDRLITLAEEARGRQQSANSGVVEQLRKSDSTLGNALDLAAAAVAMRQAVLDRWVRRLRADAPPTLAGAAPAAGTAGQPAAAIVPAQDDHLADARLANAAETFRAAFRAAGRGEKLAGFDEKLAQFRAGNEPDALVAFLDRCLKVDGSAVQASQQSFAGLLDSVVAAQTAEQAAQNIAVETIRLSERTREAMRRRDGGAIQATIAGNDSLREAIAGLPISPLVQSEMLDALDAWRRALSAARDGLAAQDAILRRMAFASSGIVFEVSNLNATLSKNADATGRAARQILAVSAAICLIIALAFGLAVARSITQPLKRLQEGMLARAADPAGGPLPEADRGDEIGRMTRATNHFLAELGKREAALRVAKDETERALAELKRTQSNLIQSEKLASLGQLVAGIAHEINTPLGVAVTTATVMREETERFRKATAEGKVTRQAFDDFIRRTGEGADLVDANLERAAGLVSSFKKVAADQASGERRSFRMDEFVTDLFRSLGPLRKRYPHEVAVDCEEDIAMSTYPGALSQVLTNLLTNSYAHAFGPGESGRIDVGIRRHGDDRVRITFADDGRGIAGENLARIFDPFFTTGRGSGSTGLGLHIVYNLVTVTLGGVIVASSELGGGTRFVIDVPRVRQAPAAAEAAEATEGGPKPAGPTREARPSEEALSS</sequence>
<accession>A0ABS3J3S6</accession>
<keyword evidence="9" id="KW-0812">Transmembrane</keyword>
<gene>
    <name evidence="12" type="ORF">J1C47_11750</name>
</gene>
<evidence type="ECO:0000256" key="2">
    <source>
        <dbReference type="ARBA" id="ARBA00004370"/>
    </source>
</evidence>
<feature type="domain" description="HAMP" evidence="11">
    <location>
        <begin position="471"/>
        <end position="524"/>
    </location>
</feature>
<keyword evidence="6" id="KW-0418">Kinase</keyword>
<dbReference type="SUPFAM" id="SSF55874">
    <property type="entry name" value="ATPase domain of HSP90 chaperone/DNA topoisomerase II/histidine kinase"/>
    <property type="match status" value="1"/>
</dbReference>
<dbReference type="Gene3D" id="1.10.287.130">
    <property type="match status" value="1"/>
</dbReference>
<feature type="compositionally biased region" description="Basic and acidic residues" evidence="8">
    <location>
        <begin position="817"/>
        <end position="828"/>
    </location>
</feature>
<dbReference type="Pfam" id="PF00672">
    <property type="entry name" value="HAMP"/>
    <property type="match status" value="1"/>
</dbReference>
<evidence type="ECO:0000256" key="7">
    <source>
        <dbReference type="SAM" id="Coils"/>
    </source>
</evidence>